<keyword evidence="2" id="KW-1185">Reference proteome</keyword>
<protein>
    <recommendedName>
        <fullName evidence="3">DUF674 family protein</fullName>
    </recommendedName>
</protein>
<accession>A0A328E2N4</accession>
<comment type="caution">
    <text evidence="1">The sequence shown here is derived from an EMBL/GenBank/DDBJ whole genome shotgun (WGS) entry which is preliminary data.</text>
</comment>
<dbReference type="PANTHER" id="PTHR33103">
    <property type="entry name" value="OS01G0153900 PROTEIN"/>
    <property type="match status" value="1"/>
</dbReference>
<dbReference type="AlphaFoldDB" id="A0A328E2N4"/>
<dbReference type="Pfam" id="PF05056">
    <property type="entry name" value="DUF674"/>
    <property type="match status" value="1"/>
</dbReference>
<dbReference type="EMBL" id="NQVE01000039">
    <property type="protein sequence ID" value="RAL52177.1"/>
    <property type="molecule type" value="Genomic_DNA"/>
</dbReference>
<sequence length="455" mass="49973">MAEVKKEAAVVSLKLLIDDSKNRVVAAEAKKDLVDILFGFLALPMATVIRLTATSGATIGCMNKLYQGVQNLGSEYWEEQICKTMVLNPRNPLADNCKNLGINIDDSGSEITYGCSRLGCKYYSQYPNLSCHRCGRGTTTIERKSGGSNGSSEGAFLRGGIVFLISDDLRVRPASPTVFAQLVRDQLGSNQLREMCVDVCKDEVIGLLARSLVSESPLSDLFLGNKGGALNPQTKLVTKFSSSSIAKAVHTTPLKDPTTTTTTTLNLKVTSNKSRNKILFAEATDEFFDFLCSFLTTPIGSMAHVLEGSSGLKCIDNLYLSVLELEDKWFLSKMKSELQNPNIAQHHKCKTQPLKLERLTSARSIYLMNPRGINSNNFAREPSLFVVPDDFEVKPLSLSTNINLMREANVGFRDMEEQLVTFRMQEALSLLKATLTSPSSALTDGLSSFMQHHKA</sequence>
<proteinExistence type="predicted"/>
<organism evidence="1 2">
    <name type="scientific">Cuscuta australis</name>
    <dbReference type="NCBI Taxonomy" id="267555"/>
    <lineage>
        <taxon>Eukaryota</taxon>
        <taxon>Viridiplantae</taxon>
        <taxon>Streptophyta</taxon>
        <taxon>Embryophyta</taxon>
        <taxon>Tracheophyta</taxon>
        <taxon>Spermatophyta</taxon>
        <taxon>Magnoliopsida</taxon>
        <taxon>eudicotyledons</taxon>
        <taxon>Gunneridae</taxon>
        <taxon>Pentapetalae</taxon>
        <taxon>asterids</taxon>
        <taxon>lamiids</taxon>
        <taxon>Solanales</taxon>
        <taxon>Convolvulaceae</taxon>
        <taxon>Cuscuteae</taxon>
        <taxon>Cuscuta</taxon>
        <taxon>Cuscuta subgen. Grammica</taxon>
        <taxon>Cuscuta sect. Cleistogrammica</taxon>
    </lineage>
</organism>
<dbReference type="Proteomes" id="UP000249390">
    <property type="component" value="Unassembled WGS sequence"/>
</dbReference>
<evidence type="ECO:0000313" key="2">
    <source>
        <dbReference type="Proteomes" id="UP000249390"/>
    </source>
</evidence>
<gene>
    <name evidence="1" type="ORF">DM860_017314</name>
</gene>
<name>A0A328E2N4_9ASTE</name>
<dbReference type="PANTHER" id="PTHR33103:SF85">
    <property type="entry name" value="DUF674 FAMILY PROTEIN"/>
    <property type="match status" value="1"/>
</dbReference>
<reference evidence="1 2" key="1">
    <citation type="submission" date="2018-06" db="EMBL/GenBank/DDBJ databases">
        <title>The Genome of Cuscuta australis (Dodder) Provides Insight into the Evolution of Plant Parasitism.</title>
        <authorList>
            <person name="Liu H."/>
        </authorList>
    </citation>
    <scope>NUCLEOTIDE SEQUENCE [LARGE SCALE GENOMIC DNA]</scope>
    <source>
        <strain evidence="2">cv. Yunnan</strain>
        <tissue evidence="1">Vines</tissue>
    </source>
</reference>
<evidence type="ECO:0008006" key="3">
    <source>
        <dbReference type="Google" id="ProtNLM"/>
    </source>
</evidence>
<evidence type="ECO:0000313" key="1">
    <source>
        <dbReference type="EMBL" id="RAL52177.1"/>
    </source>
</evidence>
<dbReference type="InterPro" id="IPR007750">
    <property type="entry name" value="DUF674"/>
</dbReference>